<organism evidence="1 2">
    <name type="scientific">Paraburkholderia phymatum</name>
    <dbReference type="NCBI Taxonomy" id="148447"/>
    <lineage>
        <taxon>Bacteria</taxon>
        <taxon>Pseudomonadati</taxon>
        <taxon>Pseudomonadota</taxon>
        <taxon>Betaproteobacteria</taxon>
        <taxon>Burkholderiales</taxon>
        <taxon>Burkholderiaceae</taxon>
        <taxon>Paraburkholderia</taxon>
    </lineage>
</organism>
<evidence type="ECO:0000313" key="1">
    <source>
        <dbReference type="EMBL" id="MEX3933746.1"/>
    </source>
</evidence>
<reference evidence="1" key="1">
    <citation type="submission" date="2024-07" db="EMBL/GenBank/DDBJ databases">
        <title>A survey of Mimosa microsymbionts across Brazilian biomes reveals a high diversity of Paraburkholderia nodulating endemic species, but also that Cupriavidus is common as a symbiont of widespread species.</title>
        <authorList>
            <person name="Rouws L."/>
            <person name="Barauna A."/>
            <person name="Beukes C."/>
            <person name="Rouws J.R.C."/>
            <person name="De Faria S.M."/>
            <person name="Gross E."/>
            <person name="Bueno Dos Reis Junior F."/>
            <person name="Simon M.F."/>
            <person name="Maluk M."/>
            <person name="Odee D.W."/>
            <person name="Kenicer G."/>
            <person name="Young J.P.W."/>
            <person name="Reis V.M."/>
            <person name="Zilli J."/>
            <person name="James E.K."/>
        </authorList>
    </citation>
    <scope>NUCLEOTIDE SEQUENCE</scope>
    <source>
        <strain evidence="1">EG181B</strain>
    </source>
</reference>
<proteinExistence type="predicted"/>
<accession>A0ACC6U2D1</accession>
<name>A0ACC6U2D1_9BURK</name>
<comment type="caution">
    <text evidence="1">The sequence shown here is derived from an EMBL/GenBank/DDBJ whole genome shotgun (WGS) entry which is preliminary data.</text>
</comment>
<dbReference type="EMBL" id="JBFRCH010000009">
    <property type="protein sequence ID" value="MEX3933746.1"/>
    <property type="molecule type" value="Genomic_DNA"/>
</dbReference>
<evidence type="ECO:0000313" key="2">
    <source>
        <dbReference type="Proteomes" id="UP001558850"/>
    </source>
</evidence>
<gene>
    <name evidence="1" type="ORF">AB4Y32_18390</name>
</gene>
<keyword evidence="2" id="KW-1185">Reference proteome</keyword>
<protein>
    <submittedName>
        <fullName evidence="1">Alkaline phosphatase D family protein</fullName>
    </submittedName>
</protein>
<dbReference type="Proteomes" id="UP001558850">
    <property type="component" value="Unassembled WGS sequence"/>
</dbReference>
<sequence>MIQQRAPIGTPPVCAAFDGSHGRDVRRAGFIESAVIALGTQLSLHGREYAFTQPAGWDDHEFSDDCWQDHQVYTNAETQETQRRRNASRAWAECMPVDWGDVRFEPHNPSYTNIRIYREFRFGMLVHLVMTDERLYRDDHVVSEAAVARAHGHDPVHGRLALLCRRNGGRPR</sequence>